<dbReference type="Proteomes" id="UP001162480">
    <property type="component" value="Chromosome 22"/>
</dbReference>
<accession>A0AA36FID0</accession>
<reference evidence="2" key="1">
    <citation type="submission" date="2023-08" db="EMBL/GenBank/DDBJ databases">
        <authorList>
            <person name="Alioto T."/>
            <person name="Alioto T."/>
            <person name="Gomez Garrido J."/>
        </authorList>
    </citation>
    <scope>NUCLEOTIDE SEQUENCE</scope>
</reference>
<name>A0AA36FID0_OCTVU</name>
<keyword evidence="3" id="KW-1185">Reference proteome</keyword>
<evidence type="ECO:0000256" key="1">
    <source>
        <dbReference type="SAM" id="MobiDB-lite"/>
    </source>
</evidence>
<protein>
    <submittedName>
        <fullName evidence="2">Uncharacterized protein</fullName>
    </submittedName>
</protein>
<evidence type="ECO:0000313" key="3">
    <source>
        <dbReference type="Proteomes" id="UP001162480"/>
    </source>
</evidence>
<organism evidence="2 3">
    <name type="scientific">Octopus vulgaris</name>
    <name type="common">Common octopus</name>
    <dbReference type="NCBI Taxonomy" id="6645"/>
    <lineage>
        <taxon>Eukaryota</taxon>
        <taxon>Metazoa</taxon>
        <taxon>Spiralia</taxon>
        <taxon>Lophotrochozoa</taxon>
        <taxon>Mollusca</taxon>
        <taxon>Cephalopoda</taxon>
        <taxon>Coleoidea</taxon>
        <taxon>Octopodiformes</taxon>
        <taxon>Octopoda</taxon>
        <taxon>Incirrata</taxon>
        <taxon>Octopodidae</taxon>
        <taxon>Octopus</taxon>
    </lineage>
</organism>
<gene>
    <name evidence="2" type="ORF">OCTVUL_1B007324</name>
</gene>
<dbReference type="AlphaFoldDB" id="A0AA36FID0"/>
<feature type="region of interest" description="Disordered" evidence="1">
    <location>
        <begin position="31"/>
        <end position="82"/>
    </location>
</feature>
<feature type="compositionally biased region" description="Polar residues" evidence="1">
    <location>
        <begin position="53"/>
        <end position="72"/>
    </location>
</feature>
<proteinExistence type="predicted"/>
<sequence>MYRLEFESTEKSSQQVSKIIWLQGEQLPASLTEERPASLPIDEFSDDEDDTMLTVSSGDEQSDSGTEQNTPCSRLDNGASCTNTSTLWCRRIDRLKMSWRMCRVEAVREFEYLALSNFVNSNNASKGSRCSQLYFQSNLAL</sequence>
<dbReference type="EMBL" id="OX597835">
    <property type="protein sequence ID" value="CAI9738712.1"/>
    <property type="molecule type" value="Genomic_DNA"/>
</dbReference>
<evidence type="ECO:0000313" key="2">
    <source>
        <dbReference type="EMBL" id="CAI9738712.1"/>
    </source>
</evidence>